<reference evidence="1" key="1">
    <citation type="journal article" date="2021" name="Proc. Natl. Acad. Sci. U.S.A.">
        <title>A Catalog of Tens of Thousands of Viruses from Human Metagenomes Reveals Hidden Associations with Chronic Diseases.</title>
        <authorList>
            <person name="Tisza M.J."/>
            <person name="Buck C.B."/>
        </authorList>
    </citation>
    <scope>NUCLEOTIDE SEQUENCE</scope>
    <source>
        <strain evidence="1">Ct0wg9</strain>
    </source>
</reference>
<protein>
    <submittedName>
        <fullName evidence="1">Uncharacterized protein</fullName>
    </submittedName>
</protein>
<proteinExistence type="predicted"/>
<accession>A0A8S5NF60</accession>
<sequence length="30" mass="3318">MICKQQGPSRTVRGLLSSCNTSMLLLFDCD</sequence>
<organism evidence="1">
    <name type="scientific">Myoviridae sp. ct0wg9</name>
    <dbReference type="NCBI Taxonomy" id="2826600"/>
    <lineage>
        <taxon>Viruses</taxon>
        <taxon>Duplodnaviria</taxon>
        <taxon>Heunggongvirae</taxon>
        <taxon>Uroviricota</taxon>
        <taxon>Caudoviricetes</taxon>
    </lineage>
</organism>
<dbReference type="EMBL" id="BK015160">
    <property type="protein sequence ID" value="DAD93469.1"/>
    <property type="molecule type" value="Genomic_DNA"/>
</dbReference>
<name>A0A8S5NF60_9CAUD</name>
<evidence type="ECO:0000313" key="1">
    <source>
        <dbReference type="EMBL" id="DAD93469.1"/>
    </source>
</evidence>